<feature type="binding site" evidence="5">
    <location>
        <position position="290"/>
    </location>
    <ligand>
        <name>S-adenosyl-L-methionine</name>
        <dbReference type="ChEBI" id="CHEBI:59789"/>
    </ligand>
</feature>
<dbReference type="InterPro" id="IPR023267">
    <property type="entry name" value="RCMT"/>
</dbReference>
<dbReference type="PRINTS" id="PR02008">
    <property type="entry name" value="RCMTFAMILY"/>
</dbReference>
<dbReference type="InterPro" id="IPR001678">
    <property type="entry name" value="MeTrfase_RsmB-F_NOP2_dom"/>
</dbReference>
<feature type="binding site" evidence="5">
    <location>
        <position position="263"/>
    </location>
    <ligand>
        <name>S-adenosyl-L-methionine</name>
        <dbReference type="ChEBI" id="CHEBI:59789"/>
    </ligand>
</feature>
<evidence type="ECO:0000259" key="6">
    <source>
        <dbReference type="PROSITE" id="PS51686"/>
    </source>
</evidence>
<keyword evidence="1 5" id="KW-0489">Methyltransferase</keyword>
<reference evidence="7 8" key="1">
    <citation type="submission" date="2022-07" db="EMBL/GenBank/DDBJ databases">
        <title>Genome-wide signatures of adaptation to extreme environments.</title>
        <authorList>
            <person name="Cho C.H."/>
            <person name="Yoon H.S."/>
        </authorList>
    </citation>
    <scope>NUCLEOTIDE SEQUENCE [LARGE SCALE GENOMIC DNA]</scope>
    <source>
        <strain evidence="7 8">108.79 E11</strain>
    </source>
</reference>
<accession>A0AAV9ILS5</accession>
<comment type="similarity">
    <text evidence="5">Belongs to the class I-like SAM-binding methyltransferase superfamily. RsmB/NOP family.</text>
</comment>
<keyword evidence="4 5" id="KW-0694">RNA-binding</keyword>
<comment type="caution">
    <text evidence="5">Lacks conserved residue(s) required for the propagation of feature annotation.</text>
</comment>
<dbReference type="Gene3D" id="3.40.50.150">
    <property type="entry name" value="Vaccinia Virus protein VP39"/>
    <property type="match status" value="1"/>
</dbReference>
<evidence type="ECO:0000256" key="3">
    <source>
        <dbReference type="ARBA" id="ARBA00022691"/>
    </source>
</evidence>
<dbReference type="GO" id="GO:0008173">
    <property type="term" value="F:RNA methyltransferase activity"/>
    <property type="evidence" value="ECO:0007669"/>
    <property type="project" value="InterPro"/>
</dbReference>
<keyword evidence="2 5" id="KW-0808">Transferase</keyword>
<evidence type="ECO:0000313" key="7">
    <source>
        <dbReference type="EMBL" id="KAK4528432.1"/>
    </source>
</evidence>
<dbReference type="SUPFAM" id="SSF53335">
    <property type="entry name" value="S-adenosyl-L-methionine-dependent methyltransferases"/>
    <property type="match status" value="1"/>
</dbReference>
<dbReference type="Proteomes" id="UP001300502">
    <property type="component" value="Unassembled WGS sequence"/>
</dbReference>
<evidence type="ECO:0000256" key="2">
    <source>
        <dbReference type="ARBA" id="ARBA00022679"/>
    </source>
</evidence>
<sequence length="448" mass="49715">MTASSTTRIALKEDIQSFFLDIYGKDKFELICKRLSVPPPTTIRVNTLKTTPEKLCDQLREVSKKQARQRGVSLEELEKLKIYVHPEIKDVIQLDILGPFDRQTQGLPIACVDSFCGEAVFRGADVYAAGVIALETSAAVQKLVQVWMDPFGAMTRGSTQLDTTGLVYVGNGLLLQNRKQIFHSGTCEGLAIQMVEPVYFAPSLCNLLSCGVGILQNLPCVVVGHVMAPKPGQKILDLCASPGGKTTHLATLMNNQGTLVALDRNRKKVQAIQRLCEEWGTSIVHAYVVDATKFRSYIQDVTLSQDDCFSKRPPFLRESFDSVLVDPPCSAFGLRPKFSYSLGVEDLRGFSRFQKIFLLAAILLLKPGGYLVYSTCTLDPLENEENISYCLEHFPVELVEPPLRIGGKGMCFGNLTKSDCEKLARFDIIENDTCGFFCAKLRKTNTFR</sequence>
<dbReference type="InterPro" id="IPR049560">
    <property type="entry name" value="MeTrfase_RsmB-F_NOP2_cat"/>
</dbReference>
<dbReference type="PROSITE" id="PS51686">
    <property type="entry name" value="SAM_MT_RSMB_NOP"/>
    <property type="match status" value="1"/>
</dbReference>
<evidence type="ECO:0000313" key="8">
    <source>
        <dbReference type="Proteomes" id="UP001300502"/>
    </source>
</evidence>
<keyword evidence="3 5" id="KW-0949">S-adenosyl-L-methionine</keyword>
<comment type="caution">
    <text evidence="7">The sequence shown here is derived from an EMBL/GenBank/DDBJ whole genome shotgun (WGS) entry which is preliminary data.</text>
</comment>
<gene>
    <name evidence="7" type="ORF">GAYE_SCF56G6375</name>
</gene>
<proteinExistence type="inferred from homology"/>
<evidence type="ECO:0000256" key="4">
    <source>
        <dbReference type="ARBA" id="ARBA00022884"/>
    </source>
</evidence>
<dbReference type="PANTHER" id="PTHR22807:SF34">
    <property type="entry name" value="TRNA (CYTOSINE(72)-C(5))-METHYLTRANSFERASE NSUN6"/>
    <property type="match status" value="1"/>
</dbReference>
<dbReference type="Pfam" id="PF22458">
    <property type="entry name" value="RsmF-B_ferredox"/>
    <property type="match status" value="1"/>
</dbReference>
<dbReference type="GO" id="GO:0001510">
    <property type="term" value="P:RNA methylation"/>
    <property type="evidence" value="ECO:0007669"/>
    <property type="project" value="InterPro"/>
</dbReference>
<dbReference type="InterPro" id="IPR054728">
    <property type="entry name" value="RsmB-like_ferredoxin"/>
</dbReference>
<keyword evidence="8" id="KW-1185">Reference proteome</keyword>
<dbReference type="GO" id="GO:0003723">
    <property type="term" value="F:RNA binding"/>
    <property type="evidence" value="ECO:0007669"/>
    <property type="project" value="UniProtKB-UniRule"/>
</dbReference>
<evidence type="ECO:0000256" key="1">
    <source>
        <dbReference type="ARBA" id="ARBA00022603"/>
    </source>
</evidence>
<organism evidence="7 8">
    <name type="scientific">Galdieria yellowstonensis</name>
    <dbReference type="NCBI Taxonomy" id="3028027"/>
    <lineage>
        <taxon>Eukaryota</taxon>
        <taxon>Rhodophyta</taxon>
        <taxon>Bangiophyceae</taxon>
        <taxon>Galdieriales</taxon>
        <taxon>Galdieriaceae</taxon>
        <taxon>Galdieria</taxon>
    </lineage>
</organism>
<dbReference type="InterPro" id="IPR029063">
    <property type="entry name" value="SAM-dependent_MTases_sf"/>
</dbReference>
<dbReference type="PANTHER" id="PTHR22807">
    <property type="entry name" value="NOP2 YEAST -RELATED NOL1/NOP2/FMU SUN DOMAIN-CONTAINING"/>
    <property type="match status" value="1"/>
</dbReference>
<dbReference type="EMBL" id="JANCYU010000064">
    <property type="protein sequence ID" value="KAK4528432.1"/>
    <property type="molecule type" value="Genomic_DNA"/>
</dbReference>
<feature type="domain" description="SAM-dependent MTase RsmB/NOP-type" evidence="6">
    <location>
        <begin position="140"/>
        <end position="444"/>
    </location>
</feature>
<feature type="active site" description="Nucleophile" evidence="5">
    <location>
        <position position="376"/>
    </location>
</feature>
<dbReference type="AlphaFoldDB" id="A0AAV9ILS5"/>
<dbReference type="Pfam" id="PF01189">
    <property type="entry name" value="Methyltr_RsmB-F"/>
    <property type="match status" value="1"/>
</dbReference>
<name>A0AAV9ILS5_9RHOD</name>
<feature type="binding site" evidence="5">
    <location>
        <position position="326"/>
    </location>
    <ligand>
        <name>S-adenosyl-L-methionine</name>
        <dbReference type="ChEBI" id="CHEBI:59789"/>
    </ligand>
</feature>
<evidence type="ECO:0000256" key="5">
    <source>
        <dbReference type="PROSITE-ProRule" id="PRU01023"/>
    </source>
</evidence>
<dbReference type="Gene3D" id="3.30.70.1170">
    <property type="entry name" value="Sun protein, domain 3"/>
    <property type="match status" value="1"/>
</dbReference>
<protein>
    <recommendedName>
        <fullName evidence="6">SAM-dependent MTase RsmB/NOP-type domain-containing protein</fullName>
    </recommendedName>
</protein>